<protein>
    <recommendedName>
        <fullName evidence="4">S-adenosyl-L-methionine-dependent methyltransferase</fullName>
    </recommendedName>
</protein>
<dbReference type="Proteomes" id="UP001140949">
    <property type="component" value="Unassembled WGS sequence"/>
</dbReference>
<dbReference type="GO" id="GO:0010487">
    <property type="term" value="F:thermospermine synthase activity"/>
    <property type="evidence" value="ECO:0007669"/>
    <property type="project" value="TreeGrafter"/>
</dbReference>
<proteinExistence type="predicted"/>
<dbReference type="EMBL" id="JANAVB010041017">
    <property type="protein sequence ID" value="KAJ6797203.1"/>
    <property type="molecule type" value="Genomic_DNA"/>
</dbReference>
<dbReference type="AlphaFoldDB" id="A0AAX6DZQ9"/>
<evidence type="ECO:0000313" key="2">
    <source>
        <dbReference type="EMBL" id="KAJ6797203.1"/>
    </source>
</evidence>
<dbReference type="PANTHER" id="PTHR43317:SF1">
    <property type="entry name" value="THERMOSPERMINE SYNTHASE ACAULIS5"/>
    <property type="match status" value="1"/>
</dbReference>
<dbReference type="InterPro" id="IPR029063">
    <property type="entry name" value="SAM-dependent_MTases_sf"/>
</dbReference>
<dbReference type="GO" id="GO:0006596">
    <property type="term" value="P:polyamine biosynthetic process"/>
    <property type="evidence" value="ECO:0007669"/>
    <property type="project" value="UniProtKB-KW"/>
</dbReference>
<keyword evidence="3" id="KW-1185">Reference proteome</keyword>
<dbReference type="Gene3D" id="3.40.50.150">
    <property type="entry name" value="Vaccinia Virus protein VP39"/>
    <property type="match status" value="1"/>
</dbReference>
<evidence type="ECO:0000313" key="3">
    <source>
        <dbReference type="Proteomes" id="UP001140949"/>
    </source>
</evidence>
<sequence length="298" mass="32655">MKTLISLPPLFPSKALRKPAKISARARSSDDGIPADEVRVLAKFKSRHNDIRVLEVSRRADHPFAGSRLLLLDAPGNIHSISFLLRTLTSTYFDVFASLPPLLPPGPVGVLGFGAGSAARLLLHLYPHREVHGWELDPSVISVAGEYFGLEKLQKQHPRKLFVYVGDALEEADVEGGFAGVLVDLFMKGRVVRELQEEEGWERVRRRLRRGGRVMVNCGGRCVEAEDGGDGGAVMEETLAAMGRVFGADKVFVLRLGGGDGVVAMTGEEPDFRAWKEGLVEGLRGYVDMWVPLGSWKS</sequence>
<reference evidence="2" key="2">
    <citation type="submission" date="2023-04" db="EMBL/GenBank/DDBJ databases">
        <authorList>
            <person name="Bruccoleri R.E."/>
            <person name="Oakeley E.J."/>
            <person name="Faust A.-M."/>
            <person name="Dessus-Babus S."/>
            <person name="Altorfer M."/>
            <person name="Burckhardt D."/>
            <person name="Oertli M."/>
            <person name="Naumann U."/>
            <person name="Petersen F."/>
            <person name="Wong J."/>
        </authorList>
    </citation>
    <scope>NUCLEOTIDE SEQUENCE</scope>
    <source>
        <strain evidence="2">GSM-AAB239-AS_SAM_17_03QT</strain>
        <tissue evidence="2">Leaf</tissue>
    </source>
</reference>
<gene>
    <name evidence="2" type="ORF">M6B38_110565</name>
</gene>
<dbReference type="SUPFAM" id="SSF53335">
    <property type="entry name" value="S-adenosyl-L-methionine-dependent methyltransferases"/>
    <property type="match status" value="1"/>
</dbReference>
<evidence type="ECO:0008006" key="4">
    <source>
        <dbReference type="Google" id="ProtNLM"/>
    </source>
</evidence>
<evidence type="ECO:0000256" key="1">
    <source>
        <dbReference type="ARBA" id="ARBA00023115"/>
    </source>
</evidence>
<accession>A0AAX6DZQ9</accession>
<comment type="caution">
    <text evidence="2">The sequence shown here is derived from an EMBL/GenBank/DDBJ whole genome shotgun (WGS) entry which is preliminary data.</text>
</comment>
<keyword evidence="1" id="KW-0620">Polyamine biosynthesis</keyword>
<reference evidence="2" key="1">
    <citation type="journal article" date="2023" name="GigaByte">
        <title>Genome assembly of the bearded iris, Iris pallida Lam.</title>
        <authorList>
            <person name="Bruccoleri R.E."/>
            <person name="Oakeley E.J."/>
            <person name="Faust A.M.E."/>
            <person name="Altorfer M."/>
            <person name="Dessus-Babus S."/>
            <person name="Burckhardt D."/>
            <person name="Oertli M."/>
            <person name="Naumann U."/>
            <person name="Petersen F."/>
            <person name="Wong J."/>
        </authorList>
    </citation>
    <scope>NUCLEOTIDE SEQUENCE</scope>
    <source>
        <strain evidence="2">GSM-AAB239-AS_SAM_17_03QT</strain>
    </source>
</reference>
<name>A0AAX6DZQ9_IRIPA</name>
<dbReference type="PANTHER" id="PTHR43317">
    <property type="entry name" value="THERMOSPERMINE SYNTHASE ACAULIS5"/>
    <property type="match status" value="1"/>
</dbReference>
<organism evidence="2 3">
    <name type="scientific">Iris pallida</name>
    <name type="common">Sweet iris</name>
    <dbReference type="NCBI Taxonomy" id="29817"/>
    <lineage>
        <taxon>Eukaryota</taxon>
        <taxon>Viridiplantae</taxon>
        <taxon>Streptophyta</taxon>
        <taxon>Embryophyta</taxon>
        <taxon>Tracheophyta</taxon>
        <taxon>Spermatophyta</taxon>
        <taxon>Magnoliopsida</taxon>
        <taxon>Liliopsida</taxon>
        <taxon>Asparagales</taxon>
        <taxon>Iridaceae</taxon>
        <taxon>Iridoideae</taxon>
        <taxon>Irideae</taxon>
        <taxon>Iris</taxon>
    </lineage>
</organism>